<keyword evidence="2" id="KW-0472">Membrane</keyword>
<evidence type="ECO:0000256" key="2">
    <source>
        <dbReference type="SAM" id="Phobius"/>
    </source>
</evidence>
<keyword evidence="2" id="KW-1133">Transmembrane helix</keyword>
<organism evidence="3 4">
    <name type="scientific">Roseomonas fluvialis</name>
    <dbReference type="NCBI Taxonomy" id="1750527"/>
    <lineage>
        <taxon>Bacteria</taxon>
        <taxon>Pseudomonadati</taxon>
        <taxon>Pseudomonadota</taxon>
        <taxon>Alphaproteobacteria</taxon>
        <taxon>Acetobacterales</taxon>
        <taxon>Roseomonadaceae</taxon>
        <taxon>Roseomonas</taxon>
    </lineage>
</organism>
<dbReference type="EMBL" id="AP025637">
    <property type="protein sequence ID" value="BDG72367.1"/>
    <property type="molecule type" value="Genomic_DNA"/>
</dbReference>
<dbReference type="RefSeq" id="WP_244459573.1">
    <property type="nucleotide sequence ID" value="NZ_AP025637.1"/>
</dbReference>
<evidence type="ECO:0000256" key="1">
    <source>
        <dbReference type="SAM" id="MobiDB-lite"/>
    </source>
</evidence>
<feature type="compositionally biased region" description="Pro residues" evidence="1">
    <location>
        <begin position="259"/>
        <end position="277"/>
    </location>
</feature>
<gene>
    <name evidence="3" type="ORF">Rmf_22960</name>
</gene>
<protein>
    <recommendedName>
        <fullName evidence="5">DUF2135 domain-containing protein</fullName>
    </recommendedName>
</protein>
<feature type="transmembrane region" description="Helical" evidence="2">
    <location>
        <begin position="181"/>
        <end position="203"/>
    </location>
</feature>
<name>A0ABM9SEI3_9PROT</name>
<accession>A0ABM9SEI3</accession>
<keyword evidence="2" id="KW-0812">Transmembrane</keyword>
<keyword evidence="4" id="KW-1185">Reference proteome</keyword>
<dbReference type="Proteomes" id="UP000831327">
    <property type="component" value="Chromosome"/>
</dbReference>
<reference evidence="3 4" key="1">
    <citation type="journal article" date="2016" name="Microbes Environ.">
        <title>Phylogenetically diverse aerobic anoxygenic phototrophic bacteria isolated from epilithic biofilms in Tama river, Japan.</title>
        <authorList>
            <person name="Hirose S."/>
            <person name="Matsuura K."/>
            <person name="Haruta S."/>
        </authorList>
    </citation>
    <scope>NUCLEOTIDE SEQUENCE [LARGE SCALE GENOMIC DNA]</scope>
    <source>
        <strain evidence="3 4">S08</strain>
    </source>
</reference>
<feature type="compositionally biased region" description="Pro residues" evidence="1">
    <location>
        <begin position="285"/>
        <end position="298"/>
    </location>
</feature>
<sequence length="433" mass="47392">MDDSLIATTLNRDLLAQGVGGQLAVQHWEQLTQYLRRALSPRHAALFAEPNPDPEKGSIDWYAPGTGPAVPLPQLDPAAAEATRALLMPMVAEIQAAAEKLRGSASEGERFLGELLRLALEIPDQGAIRVRDGVPVLAPWGHTQAGPGGVRELLVKMVPTPVAPMAMVGAPAAMAVARARIWPWLLAALLMLLALLLALWLLWRDPSGWFATPEAQCVAPPTQVGTLDRLREEEAREGALRAELARIYAEAGERRLLCQPPPPPEPPRPPEPPQRPPEPPRRPDPPPQPPPQQPPPEQPRNTDLDRADRQGARRGRTQVILAWDDRNDLDLAVICPGGQRIDFRNRTACGGSLDIDRNAAGGPTTRTPVENVVFERDPQPGTYRIVVDYFDRADGPTTPYRVTVRREGRPDQVFTGTARQGMRDQVVGEFTVP</sequence>
<evidence type="ECO:0008006" key="5">
    <source>
        <dbReference type="Google" id="ProtNLM"/>
    </source>
</evidence>
<feature type="compositionally biased region" description="Basic and acidic residues" evidence="1">
    <location>
        <begin position="300"/>
        <end position="311"/>
    </location>
</feature>
<feature type="region of interest" description="Disordered" evidence="1">
    <location>
        <begin position="254"/>
        <end position="315"/>
    </location>
</feature>
<evidence type="ECO:0000313" key="3">
    <source>
        <dbReference type="EMBL" id="BDG72367.1"/>
    </source>
</evidence>
<evidence type="ECO:0000313" key="4">
    <source>
        <dbReference type="Proteomes" id="UP000831327"/>
    </source>
</evidence>
<proteinExistence type="predicted"/>